<comment type="caution">
    <text evidence="1">The sequence shown here is derived from an EMBL/GenBank/DDBJ whole genome shotgun (WGS) entry which is preliminary data.</text>
</comment>
<dbReference type="AlphaFoldDB" id="A0AAD4DFV6"/>
<reference evidence="1" key="1">
    <citation type="journal article" date="2020" name="Fungal Divers.">
        <title>Resolving the Mortierellaceae phylogeny through synthesis of multi-gene phylogenetics and phylogenomics.</title>
        <authorList>
            <person name="Vandepol N."/>
            <person name="Liber J."/>
            <person name="Desiro A."/>
            <person name="Na H."/>
            <person name="Kennedy M."/>
            <person name="Barry K."/>
            <person name="Grigoriev I.V."/>
            <person name="Miller A.N."/>
            <person name="O'Donnell K."/>
            <person name="Stajich J.E."/>
            <person name="Bonito G."/>
        </authorList>
    </citation>
    <scope>NUCLEOTIDE SEQUENCE</scope>
    <source>
        <strain evidence="1">NRRL 28262</strain>
    </source>
</reference>
<keyword evidence="2" id="KW-1185">Reference proteome</keyword>
<dbReference type="EMBL" id="JAAAIL010000343">
    <property type="protein sequence ID" value="KAG0276726.1"/>
    <property type="molecule type" value="Genomic_DNA"/>
</dbReference>
<proteinExistence type="predicted"/>
<sequence>MDPLSKLPVECLQHILQILDNDNSLFALSGLLTMNKYIASVTVPFLYRHPYRDAFHQEGPGKRNRWRSTTPGMLTRMLLGSRSVASLPKSLALAFTSCSAITSTTSTTTTTTMTNLTFDYIGYIRRLDMRAYASLATIRSWTPQNLSSCQLTYIHSDEFDQLYQLNPFAPMYASHLSTRDHILRRYYEVMLQQDTLWSLAEPIFEQLEFFVIPHILSIKRFQQVVGRFKSLEEARFVMSMKFEYPLTRNEMVVEEMFRCVKEHLQLFKGCLKSVICLEGYEYVDKDHTARIQLDMLRLLPPLSKPTYLTKDNWLQFSAHPRSVDLTHVQEVNTWGLPESWEDVIGTNQSIFQRCRALKRINVHASRKGMFKWAAQEKIDLERNVGQGTLVLQNTSQPTHRINGLVPLERINRRCDLNMDDLDDLDDIAFAFSQSLSYLSVDVPTQGFLNPPKLFHLGRGWVDLPVLTTLCLYVNSYRLVVDPQLLSRCPNLTHLWLDDSSLEYSWEDLVPCQPARLEHLDVLSLCGWPALTFDPATLSSTSGLTSLSIQIRSWRYGNDEELAFEVAYLFEFKMLHGCPALKVLILDIYSLTPAHHTRIISEFDLLVPTTNSSICTSSTSPSSSSFSQQPMPERLCLPSLEEIALNGEWVIDDSVMPMFLAETFPNVKEVQLNRWTTTTLESLFKLFRSMPQKYDESVTLAITRLSSPQEMARLGIDRIHGDNVVRHSSNGEDFFIHFVALLKREASSSDDEDDDDDDGGDGYLGVTLELYEYLYDGNTYRLLKRLPPS</sequence>
<dbReference type="Proteomes" id="UP001194580">
    <property type="component" value="Unassembled WGS sequence"/>
</dbReference>
<evidence type="ECO:0008006" key="3">
    <source>
        <dbReference type="Google" id="ProtNLM"/>
    </source>
</evidence>
<gene>
    <name evidence="1" type="ORF">BGZ95_007141</name>
</gene>
<evidence type="ECO:0000313" key="1">
    <source>
        <dbReference type="EMBL" id="KAG0276726.1"/>
    </source>
</evidence>
<dbReference type="SUPFAM" id="SSF52047">
    <property type="entry name" value="RNI-like"/>
    <property type="match status" value="1"/>
</dbReference>
<accession>A0AAD4DFV6</accession>
<dbReference type="InterPro" id="IPR032675">
    <property type="entry name" value="LRR_dom_sf"/>
</dbReference>
<protein>
    <recommendedName>
        <fullName evidence="3">F-box domain-containing protein</fullName>
    </recommendedName>
</protein>
<organism evidence="1 2">
    <name type="scientific">Linnemannia exigua</name>
    <dbReference type="NCBI Taxonomy" id="604196"/>
    <lineage>
        <taxon>Eukaryota</taxon>
        <taxon>Fungi</taxon>
        <taxon>Fungi incertae sedis</taxon>
        <taxon>Mucoromycota</taxon>
        <taxon>Mortierellomycotina</taxon>
        <taxon>Mortierellomycetes</taxon>
        <taxon>Mortierellales</taxon>
        <taxon>Mortierellaceae</taxon>
        <taxon>Linnemannia</taxon>
    </lineage>
</organism>
<dbReference type="Gene3D" id="3.80.10.10">
    <property type="entry name" value="Ribonuclease Inhibitor"/>
    <property type="match status" value="1"/>
</dbReference>
<name>A0AAD4DFV6_9FUNG</name>
<evidence type="ECO:0000313" key="2">
    <source>
        <dbReference type="Proteomes" id="UP001194580"/>
    </source>
</evidence>